<dbReference type="AlphaFoldDB" id="A0A1S2Z6Z3"/>
<dbReference type="Pfam" id="PF24068">
    <property type="entry name" value="TPD1_C"/>
    <property type="match status" value="1"/>
</dbReference>
<dbReference type="InterPro" id="IPR040361">
    <property type="entry name" value="TPD1"/>
</dbReference>
<dbReference type="OrthoDB" id="600752at2759"/>
<proteinExistence type="predicted"/>
<name>A0A1S2Z6Z3_CICAR</name>
<feature type="chain" id="PRO_5010306265" evidence="2">
    <location>
        <begin position="23"/>
        <end position="131"/>
    </location>
</feature>
<evidence type="ECO:0000256" key="2">
    <source>
        <dbReference type="SAM" id="SignalP"/>
    </source>
</evidence>
<dbReference type="Proteomes" id="UP000087171">
    <property type="component" value="Unplaced"/>
</dbReference>
<dbReference type="PANTHER" id="PTHR33184">
    <property type="entry name" value="PROTEIN TAPETUM DETERMINANT 1-LIKE-RELATED"/>
    <property type="match status" value="1"/>
</dbReference>
<organism evidence="3 4">
    <name type="scientific">Cicer arietinum</name>
    <name type="common">Chickpea</name>
    <name type="synonym">Garbanzo</name>
    <dbReference type="NCBI Taxonomy" id="3827"/>
    <lineage>
        <taxon>Eukaryota</taxon>
        <taxon>Viridiplantae</taxon>
        <taxon>Streptophyta</taxon>
        <taxon>Embryophyta</taxon>
        <taxon>Tracheophyta</taxon>
        <taxon>Spermatophyta</taxon>
        <taxon>Magnoliopsida</taxon>
        <taxon>eudicotyledons</taxon>
        <taxon>Gunneridae</taxon>
        <taxon>Pentapetalae</taxon>
        <taxon>rosids</taxon>
        <taxon>fabids</taxon>
        <taxon>Fabales</taxon>
        <taxon>Fabaceae</taxon>
        <taxon>Papilionoideae</taxon>
        <taxon>50 kb inversion clade</taxon>
        <taxon>NPAAA clade</taxon>
        <taxon>Hologalegina</taxon>
        <taxon>IRL clade</taxon>
        <taxon>Cicereae</taxon>
        <taxon>Cicer</taxon>
    </lineage>
</organism>
<dbReference type="PANTHER" id="PTHR33184:SF11">
    <property type="entry name" value="BETA-1,3-N-ACETYLGLUCOSAMINYLTRANSFERASE FAMILY PROTEIN"/>
    <property type="match status" value="1"/>
</dbReference>
<dbReference type="STRING" id="3827.A0A1S2Z6Z3"/>
<feature type="signal peptide" evidence="2">
    <location>
        <begin position="1"/>
        <end position="22"/>
    </location>
</feature>
<gene>
    <name evidence="4" type="primary">LOC101496092</name>
</gene>
<evidence type="ECO:0000313" key="4">
    <source>
        <dbReference type="RefSeq" id="XP_004516156.1"/>
    </source>
</evidence>
<sequence length="131" mass="14417">METTFKYLISIVFLTLVIKGSCDCPLNTLQIVQRKTVGVVQGKPVWQVSVINNCNCDQSQILLSCKGFQTAEPIDRSVLIIQGDNCLLFNGHALGGHNTDEFAYAWDAPFPFAPISSVTVPPCKSQKEIEI</sequence>
<keyword evidence="3" id="KW-1185">Reference proteome</keyword>
<keyword evidence="1 2" id="KW-0732">Signal</keyword>
<reference evidence="4" key="1">
    <citation type="submission" date="2025-08" db="UniProtKB">
        <authorList>
            <consortium name="RefSeq"/>
        </authorList>
    </citation>
    <scope>IDENTIFICATION</scope>
    <source>
        <tissue evidence="4">Etiolated seedlings</tissue>
    </source>
</reference>
<protein>
    <submittedName>
        <fullName evidence="4">Uncharacterized protein LOC101496092</fullName>
    </submittedName>
</protein>
<dbReference type="RefSeq" id="XP_004516156.1">
    <property type="nucleotide sequence ID" value="XM_004516099.3"/>
</dbReference>
<accession>A0A1S2Z6Z3</accession>
<dbReference type="PaxDb" id="3827-XP_004516156.1"/>
<evidence type="ECO:0000256" key="1">
    <source>
        <dbReference type="ARBA" id="ARBA00022729"/>
    </source>
</evidence>
<dbReference type="GO" id="GO:0001709">
    <property type="term" value="P:cell fate determination"/>
    <property type="evidence" value="ECO:0007669"/>
    <property type="project" value="TreeGrafter"/>
</dbReference>
<evidence type="ECO:0000313" key="3">
    <source>
        <dbReference type="Proteomes" id="UP000087171"/>
    </source>
</evidence>